<dbReference type="GO" id="GO:0006511">
    <property type="term" value="P:ubiquitin-dependent protein catabolic process"/>
    <property type="evidence" value="ECO:0007669"/>
    <property type="project" value="TreeGrafter"/>
</dbReference>
<feature type="region of interest" description="Disordered" evidence="1">
    <location>
        <begin position="145"/>
        <end position="237"/>
    </location>
</feature>
<feature type="compositionally biased region" description="Polar residues" evidence="1">
    <location>
        <begin position="266"/>
        <end position="277"/>
    </location>
</feature>
<feature type="compositionally biased region" description="Low complexity" evidence="1">
    <location>
        <begin position="7"/>
        <end position="28"/>
    </location>
</feature>
<dbReference type="STRING" id="68775.A0A5C3MSG4"/>
<protein>
    <recommendedName>
        <fullName evidence="2">CUE domain-containing protein</fullName>
    </recommendedName>
</protein>
<evidence type="ECO:0000259" key="2">
    <source>
        <dbReference type="PROSITE" id="PS51140"/>
    </source>
</evidence>
<dbReference type="Pfam" id="PF02845">
    <property type="entry name" value="CUE"/>
    <property type="match status" value="1"/>
</dbReference>
<evidence type="ECO:0000313" key="4">
    <source>
        <dbReference type="Proteomes" id="UP000308652"/>
    </source>
</evidence>
<dbReference type="PROSITE" id="PS51140">
    <property type="entry name" value="CUE"/>
    <property type="match status" value="1"/>
</dbReference>
<feature type="domain" description="CUE" evidence="2">
    <location>
        <begin position="110"/>
        <end position="153"/>
    </location>
</feature>
<dbReference type="Gene3D" id="1.10.8.10">
    <property type="entry name" value="DNA helicase RuvA subunit, C-terminal domain"/>
    <property type="match status" value="1"/>
</dbReference>
<sequence>MTDKDTTSPSTDTAPTSSSSLPTTSSPPAEHPQASTSPKPVAETGPVATHETNPFIEIAAAQANDQQGAASASPPHATSPAPPTSHVAPAINQATRPSADQHRPQETEAPGDPRLAALRAMFPDYDDTILQSVLESVGGNQDRAIDALLGMSDPDYRSEAQPEEPQAQAMSQTELDEQLARRLMLEEQQEQQRQWEVQQQPQQRPPQFMPHRRDSRPQAQQQQSQGGDTMAEFQEQFTKIAETGKKTFGNIFSKVKAKIQEFDQSRPGQSSSTGTQPTWGGNGSNTSGQQGYYAPPQGNYQPTAQQPAFYDPNTPVSSPGIPPAPQPRTAAPTEVQGYDVTPDPVASAPTDAAANASAGTPRPPQTTTGTPIDGGKLGLLPKRPVSLMRDPQQPQRKPSEDDDGLEYTENPFEDSRK</sequence>
<gene>
    <name evidence="3" type="ORF">BDQ12DRAFT_730355</name>
</gene>
<dbReference type="GO" id="GO:0043130">
    <property type="term" value="F:ubiquitin binding"/>
    <property type="evidence" value="ECO:0007669"/>
    <property type="project" value="InterPro"/>
</dbReference>
<proteinExistence type="predicted"/>
<dbReference type="InterPro" id="IPR003892">
    <property type="entry name" value="CUE"/>
</dbReference>
<feature type="compositionally biased region" description="Low complexity" evidence="1">
    <location>
        <begin position="59"/>
        <end position="79"/>
    </location>
</feature>
<dbReference type="GO" id="GO:0031624">
    <property type="term" value="F:ubiquitin conjugating enzyme binding"/>
    <property type="evidence" value="ECO:0007669"/>
    <property type="project" value="TreeGrafter"/>
</dbReference>
<name>A0A5C3MSG4_9AGAR</name>
<reference evidence="3 4" key="1">
    <citation type="journal article" date="2019" name="Nat. Ecol. Evol.">
        <title>Megaphylogeny resolves global patterns of mushroom evolution.</title>
        <authorList>
            <person name="Varga T."/>
            <person name="Krizsan K."/>
            <person name="Foldi C."/>
            <person name="Dima B."/>
            <person name="Sanchez-Garcia M."/>
            <person name="Sanchez-Ramirez S."/>
            <person name="Szollosi G.J."/>
            <person name="Szarkandi J.G."/>
            <person name="Papp V."/>
            <person name="Albert L."/>
            <person name="Andreopoulos W."/>
            <person name="Angelini C."/>
            <person name="Antonin V."/>
            <person name="Barry K.W."/>
            <person name="Bougher N.L."/>
            <person name="Buchanan P."/>
            <person name="Buyck B."/>
            <person name="Bense V."/>
            <person name="Catcheside P."/>
            <person name="Chovatia M."/>
            <person name="Cooper J."/>
            <person name="Damon W."/>
            <person name="Desjardin D."/>
            <person name="Finy P."/>
            <person name="Geml J."/>
            <person name="Haridas S."/>
            <person name="Hughes K."/>
            <person name="Justo A."/>
            <person name="Karasinski D."/>
            <person name="Kautmanova I."/>
            <person name="Kiss B."/>
            <person name="Kocsube S."/>
            <person name="Kotiranta H."/>
            <person name="LaButti K.M."/>
            <person name="Lechner B.E."/>
            <person name="Liimatainen K."/>
            <person name="Lipzen A."/>
            <person name="Lukacs Z."/>
            <person name="Mihaltcheva S."/>
            <person name="Morgado L.N."/>
            <person name="Niskanen T."/>
            <person name="Noordeloos M.E."/>
            <person name="Ohm R.A."/>
            <person name="Ortiz-Santana B."/>
            <person name="Ovrebo C."/>
            <person name="Racz N."/>
            <person name="Riley R."/>
            <person name="Savchenko A."/>
            <person name="Shiryaev A."/>
            <person name="Soop K."/>
            <person name="Spirin V."/>
            <person name="Szebenyi C."/>
            <person name="Tomsovsky M."/>
            <person name="Tulloss R.E."/>
            <person name="Uehling J."/>
            <person name="Grigoriev I.V."/>
            <person name="Vagvolgyi C."/>
            <person name="Papp T."/>
            <person name="Martin F.M."/>
            <person name="Miettinen O."/>
            <person name="Hibbett D.S."/>
            <person name="Nagy L.G."/>
        </authorList>
    </citation>
    <scope>NUCLEOTIDE SEQUENCE [LARGE SCALE GENOMIC DNA]</scope>
    <source>
        <strain evidence="3 4">CBS 166.37</strain>
    </source>
</reference>
<dbReference type="InterPro" id="IPR009060">
    <property type="entry name" value="UBA-like_sf"/>
</dbReference>
<evidence type="ECO:0000313" key="3">
    <source>
        <dbReference type="EMBL" id="TFK44281.1"/>
    </source>
</evidence>
<feature type="region of interest" description="Disordered" evidence="1">
    <location>
        <begin position="259"/>
        <end position="417"/>
    </location>
</feature>
<dbReference type="GO" id="GO:0005737">
    <property type="term" value="C:cytoplasm"/>
    <property type="evidence" value="ECO:0007669"/>
    <property type="project" value="TreeGrafter"/>
</dbReference>
<organism evidence="3 4">
    <name type="scientific">Crucibulum laeve</name>
    <dbReference type="NCBI Taxonomy" id="68775"/>
    <lineage>
        <taxon>Eukaryota</taxon>
        <taxon>Fungi</taxon>
        <taxon>Dikarya</taxon>
        <taxon>Basidiomycota</taxon>
        <taxon>Agaricomycotina</taxon>
        <taxon>Agaricomycetes</taxon>
        <taxon>Agaricomycetidae</taxon>
        <taxon>Agaricales</taxon>
        <taxon>Agaricineae</taxon>
        <taxon>Nidulariaceae</taxon>
        <taxon>Crucibulum</taxon>
    </lineage>
</organism>
<dbReference type="SUPFAM" id="SSF46934">
    <property type="entry name" value="UBA-like"/>
    <property type="match status" value="1"/>
</dbReference>
<dbReference type="OrthoDB" id="9942608at2759"/>
<accession>A0A5C3MSG4</accession>
<evidence type="ECO:0000256" key="1">
    <source>
        <dbReference type="SAM" id="MobiDB-lite"/>
    </source>
</evidence>
<dbReference type="CDD" id="cd14279">
    <property type="entry name" value="CUE"/>
    <property type="match status" value="1"/>
</dbReference>
<dbReference type="PANTHER" id="PTHR16461">
    <property type="entry name" value="TOLL-INTERACTING PROTEIN"/>
    <property type="match status" value="1"/>
</dbReference>
<feature type="compositionally biased region" description="Low complexity" evidence="1">
    <location>
        <begin position="191"/>
        <end position="202"/>
    </location>
</feature>
<dbReference type="SMART" id="SM00546">
    <property type="entry name" value="CUE"/>
    <property type="match status" value="1"/>
</dbReference>
<feature type="region of interest" description="Disordered" evidence="1">
    <location>
        <begin position="1"/>
        <end position="115"/>
    </location>
</feature>
<feature type="compositionally biased region" description="Low complexity" evidence="1">
    <location>
        <begin position="341"/>
        <end position="371"/>
    </location>
</feature>
<dbReference type="Proteomes" id="UP000308652">
    <property type="component" value="Unassembled WGS sequence"/>
</dbReference>
<dbReference type="EMBL" id="ML213590">
    <property type="protein sequence ID" value="TFK44281.1"/>
    <property type="molecule type" value="Genomic_DNA"/>
</dbReference>
<dbReference type="PANTHER" id="PTHR16461:SF5">
    <property type="entry name" value="TOLL-INTERACTING PROTEIN"/>
    <property type="match status" value="1"/>
</dbReference>
<dbReference type="AlphaFoldDB" id="A0A5C3MSG4"/>
<keyword evidence="4" id="KW-1185">Reference proteome</keyword>